<accession>A0A975K8K0</accession>
<organism evidence="2 3">
    <name type="scientific">Sphingobium phenoxybenzoativorans</name>
    <dbReference type="NCBI Taxonomy" id="1592790"/>
    <lineage>
        <taxon>Bacteria</taxon>
        <taxon>Pseudomonadati</taxon>
        <taxon>Pseudomonadota</taxon>
        <taxon>Alphaproteobacteria</taxon>
        <taxon>Sphingomonadales</taxon>
        <taxon>Sphingomonadaceae</taxon>
        <taxon>Sphingobium</taxon>
    </lineage>
</organism>
<sequence length="223" mass="23762">MLVLSGIAVIILGFILRLNAMLVVACAALVTGLAAGLDIIATIERLGAAVRDSRFIAVVWLILPMIGLLERAGLQEQAARLITGLKRVTAGRVLFAYFLLRQGTAALGLTSLGGHVQMVRPLVAPMTEAAAERQLPLDPALRYKLRAHAAAVDNVALFFGEDIFIAIGSILLMLSFLSNYGIVLTPVSLGLHAIPTAIAALLVHGMRLQMLDRRLSRLARIGA</sequence>
<keyword evidence="1" id="KW-0472">Membrane</keyword>
<dbReference type="Proteomes" id="UP000681425">
    <property type="component" value="Chromosome"/>
</dbReference>
<dbReference type="Pfam" id="PF06149">
    <property type="entry name" value="DUF969"/>
    <property type="match status" value="1"/>
</dbReference>
<feature type="transmembrane region" description="Helical" evidence="1">
    <location>
        <begin position="6"/>
        <end position="34"/>
    </location>
</feature>
<gene>
    <name evidence="2" type="ORF">KFK14_04955</name>
</gene>
<name>A0A975K8K0_9SPHN</name>
<feature type="transmembrane region" description="Helical" evidence="1">
    <location>
        <begin position="189"/>
        <end position="208"/>
    </location>
</feature>
<feature type="transmembrane region" description="Helical" evidence="1">
    <location>
        <begin position="163"/>
        <end position="183"/>
    </location>
</feature>
<evidence type="ECO:0000313" key="2">
    <source>
        <dbReference type="EMBL" id="QUT06795.1"/>
    </source>
</evidence>
<proteinExistence type="predicted"/>
<evidence type="ECO:0000313" key="3">
    <source>
        <dbReference type="Proteomes" id="UP000681425"/>
    </source>
</evidence>
<dbReference type="InterPro" id="IPR010374">
    <property type="entry name" value="DUF969"/>
</dbReference>
<dbReference type="RefSeq" id="WP_212610090.1">
    <property type="nucleotide sequence ID" value="NZ_CP073910.1"/>
</dbReference>
<keyword evidence="1" id="KW-1133">Transmembrane helix</keyword>
<dbReference type="EMBL" id="CP073910">
    <property type="protein sequence ID" value="QUT06795.1"/>
    <property type="molecule type" value="Genomic_DNA"/>
</dbReference>
<evidence type="ECO:0000256" key="1">
    <source>
        <dbReference type="SAM" id="Phobius"/>
    </source>
</evidence>
<keyword evidence="3" id="KW-1185">Reference proteome</keyword>
<dbReference type="KEGG" id="spph:KFK14_04955"/>
<dbReference type="AlphaFoldDB" id="A0A975K8K0"/>
<protein>
    <submittedName>
        <fullName evidence="2">DUF969 domain-containing protein</fullName>
    </submittedName>
</protein>
<reference evidence="2" key="1">
    <citation type="submission" date="2021-04" db="EMBL/GenBank/DDBJ databases">
        <title>Isolation of p-tert-butylphenol degrading bacteria Sphingobium phenoxybenzoativorans Tas13 from active sludge.</title>
        <authorList>
            <person name="Li Y."/>
        </authorList>
    </citation>
    <scope>NUCLEOTIDE SEQUENCE</scope>
    <source>
        <strain evidence="2">Tas13</strain>
    </source>
</reference>
<feature type="transmembrane region" description="Helical" evidence="1">
    <location>
        <begin position="55"/>
        <end position="74"/>
    </location>
</feature>
<keyword evidence="1" id="KW-0812">Transmembrane</keyword>